<name>A0A7C9R9K9_9HYPH</name>
<evidence type="ECO:0000313" key="3">
    <source>
        <dbReference type="Proteomes" id="UP000481252"/>
    </source>
</evidence>
<dbReference type="InterPro" id="IPR001509">
    <property type="entry name" value="Epimerase_deHydtase"/>
</dbReference>
<evidence type="ECO:0000259" key="1">
    <source>
        <dbReference type="Pfam" id="PF01370"/>
    </source>
</evidence>
<dbReference type="PANTHER" id="PTHR12126">
    <property type="entry name" value="NADH-UBIQUINONE OXIDOREDUCTASE 39 KDA SUBUNIT-RELATED"/>
    <property type="match status" value="1"/>
</dbReference>
<dbReference type="GO" id="GO:0044877">
    <property type="term" value="F:protein-containing complex binding"/>
    <property type="evidence" value="ECO:0007669"/>
    <property type="project" value="TreeGrafter"/>
</dbReference>
<dbReference type="InterPro" id="IPR036291">
    <property type="entry name" value="NAD(P)-bd_dom_sf"/>
</dbReference>
<protein>
    <submittedName>
        <fullName evidence="2">Complex I NDUFA9 subunit family protein</fullName>
    </submittedName>
</protein>
<accession>A0A7C9R9K9</accession>
<dbReference type="Pfam" id="PF01370">
    <property type="entry name" value="Epimerase"/>
    <property type="match status" value="1"/>
</dbReference>
<gene>
    <name evidence="2" type="ORF">G6N74_19085</name>
</gene>
<dbReference type="FunFam" id="3.40.50.720:FF:000702">
    <property type="entry name" value="NADH dehydrogenase (Ubiquinone)"/>
    <property type="match status" value="1"/>
</dbReference>
<dbReference type="AlphaFoldDB" id="A0A7C9R9K9"/>
<keyword evidence="3" id="KW-1185">Reference proteome</keyword>
<dbReference type="RefSeq" id="WP_165119537.1">
    <property type="nucleotide sequence ID" value="NZ_JAAKZG010000008.1"/>
</dbReference>
<feature type="domain" description="NAD-dependent epimerase/dehydratase" evidence="1">
    <location>
        <begin position="11"/>
        <end position="218"/>
    </location>
</feature>
<dbReference type="PANTHER" id="PTHR12126:SF11">
    <property type="entry name" value="NADH DEHYDROGENASE [UBIQUINONE] 1 ALPHA SUBCOMPLEX SUBUNIT 9, MITOCHONDRIAL"/>
    <property type="match status" value="1"/>
</dbReference>
<organism evidence="2 3">
    <name type="scientific">Mesorhizobium zhangyense</name>
    <dbReference type="NCBI Taxonomy" id="1776730"/>
    <lineage>
        <taxon>Bacteria</taxon>
        <taxon>Pseudomonadati</taxon>
        <taxon>Pseudomonadota</taxon>
        <taxon>Alphaproteobacteria</taxon>
        <taxon>Hyphomicrobiales</taxon>
        <taxon>Phyllobacteriaceae</taxon>
        <taxon>Mesorhizobium</taxon>
    </lineage>
</organism>
<dbReference type="Proteomes" id="UP000481252">
    <property type="component" value="Unassembled WGS sequence"/>
</dbReference>
<evidence type="ECO:0000313" key="2">
    <source>
        <dbReference type="EMBL" id="NGN43179.1"/>
    </source>
</evidence>
<dbReference type="SUPFAM" id="SSF51735">
    <property type="entry name" value="NAD(P)-binding Rossmann-fold domains"/>
    <property type="match status" value="1"/>
</dbReference>
<sequence>MTEILQTPKLVTVFGGSGFVGRHVVRALAKRGYRVRVACRRPELAGHLQPLGNVGQIQVVQANLRVRWSIDRAVQGSDHVINLVGILAESGRQKFATVQEFGARAVAEAARAVGAGLTHMSALGADAASPSIYARTKALGEKAVLETVGNAVIFRPSILFGPEDGFFNRFAAMARISPVLPLIGAETRFQPVYVGDVAEAIARSVDGKVEGGKVYELGGPNVLTFRQCMEEMLDVVDRERILVPMPWWLAKLQGSILGALPGKFKLLTTDQVILLQHDNVVSTDAENEARSFAGLGIAPQSTASILPTYLWSYRAAGQFSRKTEVQS</sequence>
<dbReference type="CDD" id="cd05271">
    <property type="entry name" value="NDUFA9_like_SDR_a"/>
    <property type="match status" value="1"/>
</dbReference>
<reference evidence="2 3" key="1">
    <citation type="submission" date="2020-02" db="EMBL/GenBank/DDBJ databases">
        <title>Genome sequence of the type strain CGMCC 1.15528 of Mesorhizobium zhangyense.</title>
        <authorList>
            <person name="Gao J."/>
            <person name="Sun J."/>
        </authorList>
    </citation>
    <scope>NUCLEOTIDE SEQUENCE [LARGE SCALE GENOMIC DNA]</scope>
    <source>
        <strain evidence="2 3">CGMCC 1.15528</strain>
    </source>
</reference>
<comment type="caution">
    <text evidence="2">The sequence shown here is derived from an EMBL/GenBank/DDBJ whole genome shotgun (WGS) entry which is preliminary data.</text>
</comment>
<dbReference type="EMBL" id="JAAKZG010000008">
    <property type="protein sequence ID" value="NGN43179.1"/>
    <property type="molecule type" value="Genomic_DNA"/>
</dbReference>
<dbReference type="InterPro" id="IPR051207">
    <property type="entry name" value="ComplexI_NDUFA9_subunit"/>
</dbReference>
<dbReference type="Gene3D" id="3.40.50.720">
    <property type="entry name" value="NAD(P)-binding Rossmann-like Domain"/>
    <property type="match status" value="1"/>
</dbReference>
<proteinExistence type="predicted"/>